<dbReference type="KEGG" id="sap:Sulac_1669"/>
<proteinExistence type="predicted"/>
<evidence type="ECO:0000313" key="3">
    <source>
        <dbReference type="EMBL" id="AEW05165.1"/>
    </source>
</evidence>
<gene>
    <name evidence="3" type="ordered locus">Sulac_1669</name>
</gene>
<dbReference type="Proteomes" id="UP000005439">
    <property type="component" value="Chromosome"/>
</dbReference>
<dbReference type="EMBL" id="CP003179">
    <property type="protein sequence ID" value="AEW05165.1"/>
    <property type="molecule type" value="Genomic_DNA"/>
</dbReference>
<reference evidence="4" key="1">
    <citation type="submission" date="2011-12" db="EMBL/GenBank/DDBJ databases">
        <title>The complete genome of chromosome of Sulfobacillus acidophilus DSM 10332.</title>
        <authorList>
            <person name="Lucas S."/>
            <person name="Han J."/>
            <person name="Lapidus A."/>
            <person name="Bruce D."/>
            <person name="Goodwin L."/>
            <person name="Pitluck S."/>
            <person name="Peters L."/>
            <person name="Kyrpides N."/>
            <person name="Mavromatis K."/>
            <person name="Ivanova N."/>
            <person name="Mikhailova N."/>
            <person name="Chertkov O."/>
            <person name="Saunders E."/>
            <person name="Detter J.C."/>
            <person name="Tapia R."/>
            <person name="Han C."/>
            <person name="Land M."/>
            <person name="Hauser L."/>
            <person name="Markowitz V."/>
            <person name="Cheng J.-F."/>
            <person name="Hugenholtz P."/>
            <person name="Woyke T."/>
            <person name="Wu D."/>
            <person name="Pukall R."/>
            <person name="Gehrich-Schroeter G."/>
            <person name="Schneider S."/>
            <person name="Klenk H.-P."/>
            <person name="Eisen J.A."/>
        </authorList>
    </citation>
    <scope>NUCLEOTIDE SEQUENCE [LARGE SCALE GENOMIC DNA]</scope>
    <source>
        <strain evidence="4">ATCC 700253 / DSM 10332 / NAL</strain>
    </source>
</reference>
<accession>G8TYY6</accession>
<dbReference type="GO" id="GO:0003677">
    <property type="term" value="F:DNA binding"/>
    <property type="evidence" value="ECO:0007669"/>
    <property type="project" value="UniProtKB-KW"/>
</dbReference>
<dbReference type="AlphaFoldDB" id="G8TYY6"/>
<keyword evidence="4" id="KW-1185">Reference proteome</keyword>
<dbReference type="PATRIC" id="fig|679936.5.peg.1737"/>
<evidence type="ECO:0000259" key="2">
    <source>
        <dbReference type="Pfam" id="PF07282"/>
    </source>
</evidence>
<sequence>MTRTVKWLSGPLNTGKWAAVLAIATAYSLQKDAFLRTLARTVRWADLDNPRAFRKRDKASRVNCWTLPVHLYDRALFDAVETMRRWILAAIAQTHIEGKLFRMFEGRQRRYAFWLLRKFVRIGAVLRGEAPEPQFAIALAERQAVVRLLRRLLRKALGKAPRVHLRRSFALDNTLYRFFTHQGKPYLSIASLVPGQRIVIPLKGFPVPAVTGNVRVVIDPLQHTVAIHVPIPVRVKTLPERREPVVVGLDAGVTEVFADSRGHFYGEGFGLVLDRLSAQTTTQGAERNRLYAAAKTLAASSRPEDRQKAGRIRRYNLGRMKLDARRARGQAEVKRRISEALREVLRSRPDVLVMEDLSRMRGRTKSRHLSRVVSRWMRANLKERAEFLAQAGGSRLETVNAAYTSQECPQCDYVHHNNREGDRFHCQRCHFTGHADTVGAVNVARRYTHPELWERIRVFTPKEDVLKILREIFERQKARCT</sequence>
<reference evidence="3 4" key="2">
    <citation type="journal article" date="2012" name="Stand. Genomic Sci.">
        <title>Complete genome sequence of the moderately thermophilic mineral-sulfide-oxidizing firmicute Sulfobacillus acidophilus type strain (NAL(T)).</title>
        <authorList>
            <person name="Anderson I."/>
            <person name="Chertkov O."/>
            <person name="Chen A."/>
            <person name="Saunders E."/>
            <person name="Lapidus A."/>
            <person name="Nolan M."/>
            <person name="Lucas S."/>
            <person name="Hammon N."/>
            <person name="Deshpande S."/>
            <person name="Cheng J.F."/>
            <person name="Han C."/>
            <person name="Tapia R."/>
            <person name="Goodwin L.A."/>
            <person name="Pitluck S."/>
            <person name="Liolios K."/>
            <person name="Pagani I."/>
            <person name="Ivanova N."/>
            <person name="Mikhailova N."/>
            <person name="Pati A."/>
            <person name="Palaniappan K."/>
            <person name="Land M."/>
            <person name="Pan C."/>
            <person name="Rohde M."/>
            <person name="Pukall R."/>
            <person name="Goker M."/>
            <person name="Detter J.C."/>
            <person name="Woyke T."/>
            <person name="Bristow J."/>
            <person name="Eisen J.A."/>
            <person name="Markowitz V."/>
            <person name="Hugenholtz P."/>
            <person name="Kyrpides N.C."/>
            <person name="Klenk H.P."/>
            <person name="Mavromatis K."/>
        </authorList>
    </citation>
    <scope>NUCLEOTIDE SEQUENCE [LARGE SCALE GENOMIC DNA]</scope>
    <source>
        <strain evidence="4">ATCC 700253 / DSM 10332 / NAL</strain>
    </source>
</reference>
<dbReference type="HOGENOM" id="CLU_572033_0_0_9"/>
<organism evidence="3 4">
    <name type="scientific">Sulfobacillus acidophilus (strain ATCC 700253 / DSM 10332 / NAL)</name>
    <dbReference type="NCBI Taxonomy" id="679936"/>
    <lineage>
        <taxon>Bacteria</taxon>
        <taxon>Bacillati</taxon>
        <taxon>Bacillota</taxon>
        <taxon>Clostridia</taxon>
        <taxon>Eubacteriales</taxon>
        <taxon>Clostridiales Family XVII. Incertae Sedis</taxon>
        <taxon>Sulfobacillus</taxon>
    </lineage>
</organism>
<keyword evidence="1" id="KW-0238">DNA-binding</keyword>
<feature type="domain" description="Cas12f1-like TNB" evidence="2">
    <location>
        <begin position="382"/>
        <end position="443"/>
    </location>
</feature>
<dbReference type="InterPro" id="IPR010095">
    <property type="entry name" value="Cas12f1-like_TNB"/>
</dbReference>
<protein>
    <submittedName>
        <fullName evidence="3">Transposase, IS605 OrfB family</fullName>
    </submittedName>
</protein>
<dbReference type="STRING" id="679936.Sulac_1669"/>
<name>G8TYY6_SULAD</name>
<evidence type="ECO:0000256" key="1">
    <source>
        <dbReference type="ARBA" id="ARBA00023125"/>
    </source>
</evidence>
<evidence type="ECO:0000313" key="4">
    <source>
        <dbReference type="Proteomes" id="UP000005439"/>
    </source>
</evidence>
<dbReference type="Pfam" id="PF07282">
    <property type="entry name" value="Cas12f1-like_TNB"/>
    <property type="match status" value="1"/>
</dbReference>